<evidence type="ECO:0000256" key="1">
    <source>
        <dbReference type="ARBA" id="ARBA00023125"/>
    </source>
</evidence>
<keyword evidence="1" id="KW-0238">DNA-binding</keyword>
<feature type="compositionally biased region" description="Acidic residues" evidence="2">
    <location>
        <begin position="458"/>
        <end position="469"/>
    </location>
</feature>
<dbReference type="AlphaFoldDB" id="A0A1B7TH72"/>
<comment type="caution">
    <text evidence="4">The sequence shown here is derived from an EMBL/GenBank/DDBJ whole genome shotgun (WGS) entry which is preliminary data.</text>
</comment>
<feature type="domain" description="HTH CENPB-type" evidence="3">
    <location>
        <begin position="1"/>
        <end position="61"/>
    </location>
</feature>
<keyword evidence="5" id="KW-1185">Reference proteome</keyword>
<feature type="region of interest" description="Disordered" evidence="2">
    <location>
        <begin position="335"/>
        <end position="418"/>
    </location>
</feature>
<protein>
    <recommendedName>
        <fullName evidence="3">HTH CENPB-type domain-containing protein</fullName>
    </recommendedName>
</protein>
<sequence>MMDKIVLERKSQNLPINESVLKEYWVKFYPTCGLTDPKRAKGPSNGWLDNFKNKHELKNYDASGFEFDFNRVGLENHKQQQQPHQQQQSNHKNNSVEAERSPFGAALVALPENLKKDKARTNNLTSHGSAVSAQSGLYITKPSANDTDYEKPLPLNPQSMGISTSGKIETTLNYDMIRNGNNIVPLTTSASLNVPGNNNSNGDFIPTNIKFLPSHHDLSNHQESTDSFFKKFGSGIFNFNNAGSKDLENVNAFFQQQKQTQQYQAGINGSSFIYHNNNNPNDINDGDLQQPQQANTPKKVESNILWWFKNNSNQQLPISSGLSFFNLSSYNKNQPTSVTPVQKLDTLQNTERSDSKNKEQTHTGSSNEKSVAINRNDIMNKSDSTKPHSPHFTSPEDNVSQPTLTHSHKLFSGNTSATGSQVSARFSQILSSNSFKDNISNSIKQLKKTRDHEYNAEKDDDDDSDDSDGGLEINVPQNFKQEEIELLMKVHVSNFFKKNKKNYPKSFAKIKELLDTFKAEKISKAEKSLKGRLENKNFTK</sequence>
<gene>
    <name evidence="4" type="ORF">HANVADRAFT_55260</name>
</gene>
<dbReference type="OrthoDB" id="3972786at2759"/>
<evidence type="ECO:0000313" key="5">
    <source>
        <dbReference type="Proteomes" id="UP000092321"/>
    </source>
</evidence>
<dbReference type="EMBL" id="LXPE01000005">
    <property type="protein sequence ID" value="OBA28092.1"/>
    <property type="molecule type" value="Genomic_DNA"/>
</dbReference>
<feature type="region of interest" description="Disordered" evidence="2">
    <location>
        <begin position="76"/>
        <end position="99"/>
    </location>
</feature>
<feature type="compositionally biased region" description="Basic and acidic residues" evidence="2">
    <location>
        <begin position="448"/>
        <end position="457"/>
    </location>
</feature>
<accession>A0A1B7TH72</accession>
<feature type="compositionally biased region" description="Polar residues" evidence="2">
    <location>
        <begin position="335"/>
        <end position="350"/>
    </location>
</feature>
<dbReference type="InterPro" id="IPR006600">
    <property type="entry name" value="HTH_CenpB_DNA-bd_dom"/>
</dbReference>
<feature type="compositionally biased region" description="Low complexity" evidence="2">
    <location>
        <begin position="79"/>
        <end position="95"/>
    </location>
</feature>
<reference evidence="5" key="1">
    <citation type="journal article" date="2016" name="Proc. Natl. Acad. Sci. U.S.A.">
        <title>Comparative genomics of biotechnologically important yeasts.</title>
        <authorList>
            <person name="Riley R."/>
            <person name="Haridas S."/>
            <person name="Wolfe K.H."/>
            <person name="Lopes M.R."/>
            <person name="Hittinger C.T."/>
            <person name="Goeker M."/>
            <person name="Salamov A.A."/>
            <person name="Wisecaver J.H."/>
            <person name="Long T.M."/>
            <person name="Calvey C.H."/>
            <person name="Aerts A.L."/>
            <person name="Barry K.W."/>
            <person name="Choi C."/>
            <person name="Clum A."/>
            <person name="Coughlan A.Y."/>
            <person name="Deshpande S."/>
            <person name="Douglass A.P."/>
            <person name="Hanson S.J."/>
            <person name="Klenk H.-P."/>
            <person name="LaButti K.M."/>
            <person name="Lapidus A."/>
            <person name="Lindquist E.A."/>
            <person name="Lipzen A.M."/>
            <person name="Meier-Kolthoff J.P."/>
            <person name="Ohm R.A."/>
            <person name="Otillar R.P."/>
            <person name="Pangilinan J.L."/>
            <person name="Peng Y."/>
            <person name="Rokas A."/>
            <person name="Rosa C.A."/>
            <person name="Scheuner C."/>
            <person name="Sibirny A.A."/>
            <person name="Slot J.C."/>
            <person name="Stielow J.B."/>
            <person name="Sun H."/>
            <person name="Kurtzman C.P."/>
            <person name="Blackwell M."/>
            <person name="Grigoriev I.V."/>
            <person name="Jeffries T.W."/>
        </authorList>
    </citation>
    <scope>NUCLEOTIDE SEQUENCE [LARGE SCALE GENOMIC DNA]</scope>
    <source>
        <strain evidence="5">NRRL Y-1626</strain>
    </source>
</reference>
<feature type="region of interest" description="Disordered" evidence="2">
    <location>
        <begin position="448"/>
        <end position="473"/>
    </location>
</feature>
<dbReference type="Gene3D" id="1.10.10.60">
    <property type="entry name" value="Homeodomain-like"/>
    <property type="match status" value="1"/>
</dbReference>
<dbReference type="PROSITE" id="PS51253">
    <property type="entry name" value="HTH_CENPB"/>
    <property type="match status" value="1"/>
</dbReference>
<dbReference type="InterPro" id="IPR009057">
    <property type="entry name" value="Homeodomain-like_sf"/>
</dbReference>
<dbReference type="Proteomes" id="UP000092321">
    <property type="component" value="Unassembled WGS sequence"/>
</dbReference>
<dbReference type="SUPFAM" id="SSF46689">
    <property type="entry name" value="Homeodomain-like"/>
    <property type="match status" value="1"/>
</dbReference>
<dbReference type="GO" id="GO:0003677">
    <property type="term" value="F:DNA binding"/>
    <property type="evidence" value="ECO:0007669"/>
    <property type="project" value="UniProtKB-KW"/>
</dbReference>
<dbReference type="Pfam" id="PF03221">
    <property type="entry name" value="HTH_Tnp_Tc5"/>
    <property type="match status" value="1"/>
</dbReference>
<evidence type="ECO:0000313" key="4">
    <source>
        <dbReference type="EMBL" id="OBA28092.1"/>
    </source>
</evidence>
<proteinExistence type="predicted"/>
<feature type="compositionally biased region" description="Low complexity" evidence="2">
    <location>
        <begin position="276"/>
        <end position="287"/>
    </location>
</feature>
<feature type="region of interest" description="Disordered" evidence="2">
    <location>
        <begin position="270"/>
        <end position="296"/>
    </location>
</feature>
<feature type="compositionally biased region" description="Basic and acidic residues" evidence="2">
    <location>
        <begin position="351"/>
        <end position="361"/>
    </location>
</feature>
<evidence type="ECO:0000259" key="3">
    <source>
        <dbReference type="PROSITE" id="PS51253"/>
    </source>
</evidence>
<feature type="compositionally biased region" description="Polar residues" evidence="2">
    <location>
        <begin position="391"/>
        <end position="405"/>
    </location>
</feature>
<organism evidence="4 5">
    <name type="scientific">Hanseniaspora valbyensis NRRL Y-1626</name>
    <dbReference type="NCBI Taxonomy" id="766949"/>
    <lineage>
        <taxon>Eukaryota</taxon>
        <taxon>Fungi</taxon>
        <taxon>Dikarya</taxon>
        <taxon>Ascomycota</taxon>
        <taxon>Saccharomycotina</taxon>
        <taxon>Saccharomycetes</taxon>
        <taxon>Saccharomycodales</taxon>
        <taxon>Saccharomycodaceae</taxon>
        <taxon>Hanseniaspora</taxon>
    </lineage>
</organism>
<name>A0A1B7TH72_9ASCO</name>
<evidence type="ECO:0000256" key="2">
    <source>
        <dbReference type="SAM" id="MobiDB-lite"/>
    </source>
</evidence>